<evidence type="ECO:0000313" key="2">
    <source>
        <dbReference type="EMBL" id="WTP54053.1"/>
    </source>
</evidence>
<dbReference type="PIRSF" id="PIRSF010256">
    <property type="entry name" value="CoxE_vWa"/>
    <property type="match status" value="1"/>
</dbReference>
<dbReference type="PANTHER" id="PTHR39338">
    <property type="entry name" value="BLL5662 PROTEIN-RELATED"/>
    <property type="match status" value="1"/>
</dbReference>
<dbReference type="Pfam" id="PF05762">
    <property type="entry name" value="VWA_CoxE"/>
    <property type="match status" value="1"/>
</dbReference>
<dbReference type="InterPro" id="IPR008912">
    <property type="entry name" value="Uncharacterised_CoxE"/>
</dbReference>
<feature type="region of interest" description="Disordered" evidence="1">
    <location>
        <begin position="97"/>
        <end position="129"/>
    </location>
</feature>
<protein>
    <submittedName>
        <fullName evidence="2">VWA domain-containing protein</fullName>
    </submittedName>
</protein>
<feature type="compositionally biased region" description="Low complexity" evidence="1">
    <location>
        <begin position="112"/>
        <end position="128"/>
    </location>
</feature>
<dbReference type="Gene3D" id="3.40.50.410">
    <property type="entry name" value="von Willebrand factor, type A domain"/>
    <property type="match status" value="1"/>
</dbReference>
<dbReference type="CDD" id="cd00198">
    <property type="entry name" value="vWFA"/>
    <property type="match status" value="1"/>
</dbReference>
<evidence type="ECO:0000313" key="3">
    <source>
        <dbReference type="Proteomes" id="UP001432166"/>
    </source>
</evidence>
<evidence type="ECO:0000256" key="1">
    <source>
        <dbReference type="SAM" id="MobiDB-lite"/>
    </source>
</evidence>
<dbReference type="RefSeq" id="WP_328939554.1">
    <property type="nucleotide sequence ID" value="NZ_CP108133.1"/>
</dbReference>
<dbReference type="PANTHER" id="PTHR39338:SF6">
    <property type="entry name" value="BLL5662 PROTEIN"/>
    <property type="match status" value="1"/>
</dbReference>
<reference evidence="2" key="1">
    <citation type="submission" date="2022-10" db="EMBL/GenBank/DDBJ databases">
        <title>The complete genomes of actinobacterial strains from the NBC collection.</title>
        <authorList>
            <person name="Joergensen T.S."/>
            <person name="Alvarez Arevalo M."/>
            <person name="Sterndorff E.B."/>
            <person name="Faurdal D."/>
            <person name="Vuksanovic O."/>
            <person name="Mourched A.-S."/>
            <person name="Charusanti P."/>
            <person name="Shaw S."/>
            <person name="Blin K."/>
            <person name="Weber T."/>
        </authorList>
    </citation>
    <scope>NUCLEOTIDE SEQUENCE</scope>
    <source>
        <strain evidence="2">NBC_00189</strain>
    </source>
</reference>
<keyword evidence="3" id="KW-1185">Reference proteome</keyword>
<gene>
    <name evidence="2" type="ORF">OG288_40495</name>
</gene>
<dbReference type="EMBL" id="CP108133">
    <property type="protein sequence ID" value="WTP54053.1"/>
    <property type="molecule type" value="Genomic_DNA"/>
</dbReference>
<dbReference type="Proteomes" id="UP001432166">
    <property type="component" value="Chromosome"/>
</dbReference>
<accession>A0ABZ1JUP7</accession>
<dbReference type="InterPro" id="IPR036465">
    <property type="entry name" value="vWFA_dom_sf"/>
</dbReference>
<sequence>MAGRGPAAVTAVRVPLFDRAEFGVRLGAELRRAGVAVAPERSVRFLEALRVLPPVDRAALYWAARLAFVTGREQIGAFDRVFEAVFGGLPRSVSLSVRQGRGRPVPGAGAEPDPVAGRAPVAPGARPDVLTTSHLGAVSDRDRVRGPGRDERTEALPTVGSTAEVLGHKDFAALDAGEMAEVDRLLALLELRTPLRRGRRRETGRRGRRIDLRRTLRAGQRTGGEVLSLARSRDRLRRRRLVLLCDVSRSMEPYTRAYLRLFPRAAAGGAAEAFVFATRLTRLTPVLRHTGPSGVDAALRRMGGAASDWSGGTRIGHALAEFNNRYGRRGMARGAVVVVFSDGWEGEDPAAVGREMSRLARLAHRIVWVNPRRAAPGYAPRTGGMAAALPHCDAFVSGHSLTALIEVTEAIADDGDRRPRRR</sequence>
<organism evidence="2 3">
    <name type="scientific">Streptomyces tauricus</name>
    <dbReference type="NCBI Taxonomy" id="68274"/>
    <lineage>
        <taxon>Bacteria</taxon>
        <taxon>Bacillati</taxon>
        <taxon>Actinomycetota</taxon>
        <taxon>Actinomycetes</taxon>
        <taxon>Kitasatosporales</taxon>
        <taxon>Streptomycetaceae</taxon>
        <taxon>Streptomyces</taxon>
        <taxon>Streptomyces aurantiacus group</taxon>
    </lineage>
</organism>
<name>A0ABZ1JUP7_9ACTN</name>
<dbReference type="InterPro" id="IPR011195">
    <property type="entry name" value="UCP010256"/>
</dbReference>
<dbReference type="SUPFAM" id="SSF53300">
    <property type="entry name" value="vWA-like"/>
    <property type="match status" value="1"/>
</dbReference>
<proteinExistence type="predicted"/>